<gene>
    <name evidence="2" type="ORF">Xant_19880</name>
</gene>
<sequence>MGVEPDDKKNAGSPDRDRINVNEDYELQYWTKALGVSAEELRAAVKAVGPTAAAVRKHLGK</sequence>
<dbReference type="EMBL" id="LOJT01000080">
    <property type="protein sequence ID" value="OOW69893.1"/>
    <property type="molecule type" value="Genomic_DNA"/>
</dbReference>
<proteinExistence type="predicted"/>
<dbReference type="Proteomes" id="UP000190018">
    <property type="component" value="Unassembled WGS sequence"/>
</dbReference>
<protein>
    <recommendedName>
        <fullName evidence="4">DUF3606 domain-containing protein</fullName>
    </recommendedName>
</protein>
<keyword evidence="3" id="KW-1185">Reference proteome</keyword>
<dbReference type="Pfam" id="PF12244">
    <property type="entry name" value="DUF3606"/>
    <property type="match status" value="1"/>
</dbReference>
<evidence type="ECO:0008006" key="4">
    <source>
        <dbReference type="Google" id="ProtNLM"/>
    </source>
</evidence>
<accession>A0ABX3M1U2</accession>
<evidence type="ECO:0000313" key="2">
    <source>
        <dbReference type="EMBL" id="OOW69893.1"/>
    </source>
</evidence>
<organism evidence="2 3">
    <name type="scientific">Xanthomonas cissicola</name>
    <dbReference type="NCBI Taxonomy" id="86186"/>
    <lineage>
        <taxon>Bacteria</taxon>
        <taxon>Pseudomonadati</taxon>
        <taxon>Pseudomonadota</taxon>
        <taxon>Gammaproteobacteria</taxon>
        <taxon>Lysobacterales</taxon>
        <taxon>Lysobacteraceae</taxon>
        <taxon>Xanthomonas</taxon>
    </lineage>
</organism>
<reference evidence="2 3" key="1">
    <citation type="submission" date="2015-12" db="EMBL/GenBank/DDBJ databases">
        <authorList>
            <person name="Bansal K."/>
            <person name="Midha S."/>
            <person name="Patil P.B."/>
        </authorList>
    </citation>
    <scope>NUCLEOTIDE SEQUENCE [LARGE SCALE GENOMIC DNA]</scope>
    <source>
        <strain evidence="2 3">LMG21719</strain>
    </source>
</reference>
<comment type="caution">
    <text evidence="2">The sequence shown here is derived from an EMBL/GenBank/DDBJ whole genome shotgun (WGS) entry which is preliminary data.</text>
</comment>
<dbReference type="InterPro" id="IPR022037">
    <property type="entry name" value="DUF3606"/>
</dbReference>
<evidence type="ECO:0000256" key="1">
    <source>
        <dbReference type="SAM" id="MobiDB-lite"/>
    </source>
</evidence>
<feature type="region of interest" description="Disordered" evidence="1">
    <location>
        <begin position="1"/>
        <end position="20"/>
    </location>
</feature>
<dbReference type="RefSeq" id="WP_078589711.1">
    <property type="nucleotide sequence ID" value="NZ_LOJT01000080.1"/>
</dbReference>
<evidence type="ECO:0000313" key="3">
    <source>
        <dbReference type="Proteomes" id="UP000190018"/>
    </source>
</evidence>
<name>A0ABX3M1U2_9XANT</name>